<feature type="domain" description="Response regulatory" evidence="7">
    <location>
        <begin position="12"/>
        <end position="132"/>
    </location>
</feature>
<dbReference type="CDD" id="cd17535">
    <property type="entry name" value="REC_NarL-like"/>
    <property type="match status" value="1"/>
</dbReference>
<dbReference type="GO" id="GO:0003677">
    <property type="term" value="F:DNA binding"/>
    <property type="evidence" value="ECO:0007669"/>
    <property type="project" value="UniProtKB-KW"/>
</dbReference>
<gene>
    <name evidence="8" type="ORF">HMPREF1650_04970</name>
    <name evidence="9" type="ORF">HMPREF1650_05760</name>
</gene>
<dbReference type="eggNOG" id="COG2197">
    <property type="taxonomic scope" value="Bacteria"/>
</dbReference>
<dbReference type="GO" id="GO:0006355">
    <property type="term" value="P:regulation of DNA-templated transcription"/>
    <property type="evidence" value="ECO:0007669"/>
    <property type="project" value="InterPro"/>
</dbReference>
<dbReference type="PROSITE" id="PS50110">
    <property type="entry name" value="RESPONSE_REGULATORY"/>
    <property type="match status" value="1"/>
</dbReference>
<dbReference type="InterPro" id="IPR036388">
    <property type="entry name" value="WH-like_DNA-bd_sf"/>
</dbReference>
<dbReference type="PRINTS" id="PR00038">
    <property type="entry name" value="HTHLUXR"/>
</dbReference>
<evidence type="ECO:0000259" key="7">
    <source>
        <dbReference type="PROSITE" id="PS50110"/>
    </source>
</evidence>
<keyword evidence="1 5" id="KW-0597">Phosphoprotein</keyword>
<dbReference type="PROSITE" id="PS50043">
    <property type="entry name" value="HTH_LUXR_2"/>
    <property type="match status" value="1"/>
</dbReference>
<evidence type="ECO:0000256" key="2">
    <source>
        <dbReference type="ARBA" id="ARBA00023015"/>
    </source>
</evidence>
<dbReference type="Proteomes" id="UP000029548">
    <property type="component" value="Unassembled WGS sequence"/>
</dbReference>
<dbReference type="SMART" id="SM00421">
    <property type="entry name" value="HTH_LUXR"/>
    <property type="match status" value="1"/>
</dbReference>
<name>A0A095Y4U6_9CORY</name>
<feature type="modified residue" description="4-aspartylphosphate" evidence="5">
    <location>
        <position position="62"/>
    </location>
</feature>
<keyword evidence="3" id="KW-0238">DNA-binding</keyword>
<dbReference type="RefSeq" id="WP_035121570.1">
    <property type="nucleotide sequence ID" value="NZ_JRNE01000042.1"/>
</dbReference>
<feature type="domain" description="HTH luxR-type" evidence="6">
    <location>
        <begin position="154"/>
        <end position="223"/>
    </location>
</feature>
<keyword evidence="2" id="KW-0805">Transcription regulation</keyword>
<evidence type="ECO:0000256" key="3">
    <source>
        <dbReference type="ARBA" id="ARBA00023125"/>
    </source>
</evidence>
<dbReference type="EMBL" id="JRNE01000042">
    <property type="protein sequence ID" value="KGF17081.1"/>
    <property type="molecule type" value="Genomic_DNA"/>
</dbReference>
<dbReference type="PANTHER" id="PTHR43214">
    <property type="entry name" value="TWO-COMPONENT RESPONSE REGULATOR"/>
    <property type="match status" value="1"/>
</dbReference>
<dbReference type="Gene3D" id="3.40.50.2300">
    <property type="match status" value="1"/>
</dbReference>
<comment type="caution">
    <text evidence="8">The sequence shown here is derived from an EMBL/GenBank/DDBJ whole genome shotgun (WGS) entry which is preliminary data.</text>
</comment>
<reference evidence="8 10" key="1">
    <citation type="submission" date="2014-07" db="EMBL/GenBank/DDBJ databases">
        <authorList>
            <person name="McCorrison J."/>
            <person name="Sanka R."/>
            <person name="Torralba M."/>
            <person name="Gillis M."/>
            <person name="Haft D.H."/>
            <person name="Methe B."/>
            <person name="Sutton G."/>
            <person name="Nelson K.E."/>
        </authorList>
    </citation>
    <scope>NUCLEOTIDE SEQUENCE [LARGE SCALE GENOMIC DNA]</scope>
    <source>
        <strain evidence="8 10">DNF00450</strain>
    </source>
</reference>
<proteinExistence type="predicted"/>
<dbReference type="InterPro" id="IPR058245">
    <property type="entry name" value="NreC/VraR/RcsB-like_REC"/>
</dbReference>
<dbReference type="InterPro" id="IPR000792">
    <property type="entry name" value="Tscrpt_reg_LuxR_C"/>
</dbReference>
<evidence type="ECO:0000259" key="6">
    <source>
        <dbReference type="PROSITE" id="PS50043"/>
    </source>
</evidence>
<dbReference type="PANTHER" id="PTHR43214:SF24">
    <property type="entry name" value="TRANSCRIPTIONAL REGULATORY PROTEIN NARL-RELATED"/>
    <property type="match status" value="1"/>
</dbReference>
<accession>A0A095Y4U6</accession>
<dbReference type="InterPro" id="IPR001789">
    <property type="entry name" value="Sig_transdc_resp-reg_receiver"/>
</dbReference>
<sequence>MTAATPARSPLRIVLAEDSPLLRAGVEAVLGRGGHEVVAAVGDGDALVAAARATVPDLVITDVSMPPNHSDEGLRAAAQIRRERPTLPVIVLSQYVSVAYLDDLMTGGGRGLGYLLKDRVAHVRHFLDAVAEVAAGQTIIDPEVVRALVGGAAASGPIATLTPREREVLSLMAEGRTNHAIAEELVVSEAAVRKHIGGIFSKLPLDDGADRRVSAVLAYLRSEGR</sequence>
<dbReference type="EMBL" id="JRNE01000042">
    <property type="protein sequence ID" value="KGF17185.1"/>
    <property type="molecule type" value="Genomic_DNA"/>
</dbReference>
<evidence type="ECO:0000256" key="1">
    <source>
        <dbReference type="ARBA" id="ARBA00022553"/>
    </source>
</evidence>
<dbReference type="CDD" id="cd06170">
    <property type="entry name" value="LuxR_C_like"/>
    <property type="match status" value="1"/>
</dbReference>
<evidence type="ECO:0000313" key="8">
    <source>
        <dbReference type="EMBL" id="KGF17081.1"/>
    </source>
</evidence>
<dbReference type="SMART" id="SM00448">
    <property type="entry name" value="REC"/>
    <property type="match status" value="1"/>
</dbReference>
<evidence type="ECO:0000313" key="10">
    <source>
        <dbReference type="Proteomes" id="UP000029548"/>
    </source>
</evidence>
<dbReference type="InterPro" id="IPR011006">
    <property type="entry name" value="CheY-like_superfamily"/>
</dbReference>
<dbReference type="AlphaFoldDB" id="A0A095Y4U6"/>
<organism evidence="8 10">
    <name type="scientific">Corynebacterium freneyi DNF00450</name>
    <dbReference type="NCBI Taxonomy" id="1287475"/>
    <lineage>
        <taxon>Bacteria</taxon>
        <taxon>Bacillati</taxon>
        <taxon>Actinomycetota</taxon>
        <taxon>Actinomycetes</taxon>
        <taxon>Mycobacteriales</taxon>
        <taxon>Corynebacteriaceae</taxon>
        <taxon>Corynebacterium</taxon>
    </lineage>
</organism>
<evidence type="ECO:0000256" key="5">
    <source>
        <dbReference type="PROSITE-ProRule" id="PRU00169"/>
    </source>
</evidence>
<keyword evidence="4" id="KW-0804">Transcription</keyword>
<dbReference type="Gene3D" id="1.10.10.10">
    <property type="entry name" value="Winged helix-like DNA-binding domain superfamily/Winged helix DNA-binding domain"/>
    <property type="match status" value="1"/>
</dbReference>
<protein>
    <submittedName>
        <fullName evidence="8">LuxR family transcriptional regulator</fullName>
    </submittedName>
</protein>
<dbReference type="SUPFAM" id="SSF52172">
    <property type="entry name" value="CheY-like"/>
    <property type="match status" value="1"/>
</dbReference>
<evidence type="ECO:0000313" key="9">
    <source>
        <dbReference type="EMBL" id="KGF17185.1"/>
    </source>
</evidence>
<dbReference type="InterPro" id="IPR039420">
    <property type="entry name" value="WalR-like"/>
</dbReference>
<dbReference type="Pfam" id="PF00072">
    <property type="entry name" value="Response_reg"/>
    <property type="match status" value="1"/>
</dbReference>
<dbReference type="GO" id="GO:0000160">
    <property type="term" value="P:phosphorelay signal transduction system"/>
    <property type="evidence" value="ECO:0007669"/>
    <property type="project" value="InterPro"/>
</dbReference>
<dbReference type="Pfam" id="PF00196">
    <property type="entry name" value="GerE"/>
    <property type="match status" value="1"/>
</dbReference>
<evidence type="ECO:0000256" key="4">
    <source>
        <dbReference type="ARBA" id="ARBA00023163"/>
    </source>
</evidence>